<dbReference type="EMBL" id="MU266459">
    <property type="protein sequence ID" value="KAH7923207.1"/>
    <property type="molecule type" value="Genomic_DNA"/>
</dbReference>
<accession>A0ACB8BEJ4</accession>
<reference evidence="1" key="1">
    <citation type="journal article" date="2021" name="New Phytol.">
        <title>Evolutionary innovations through gain and loss of genes in the ectomycorrhizal Boletales.</title>
        <authorList>
            <person name="Wu G."/>
            <person name="Miyauchi S."/>
            <person name="Morin E."/>
            <person name="Kuo A."/>
            <person name="Drula E."/>
            <person name="Varga T."/>
            <person name="Kohler A."/>
            <person name="Feng B."/>
            <person name="Cao Y."/>
            <person name="Lipzen A."/>
            <person name="Daum C."/>
            <person name="Hundley H."/>
            <person name="Pangilinan J."/>
            <person name="Johnson J."/>
            <person name="Barry K."/>
            <person name="LaButti K."/>
            <person name="Ng V."/>
            <person name="Ahrendt S."/>
            <person name="Min B."/>
            <person name="Choi I.G."/>
            <person name="Park H."/>
            <person name="Plett J.M."/>
            <person name="Magnuson J."/>
            <person name="Spatafora J.W."/>
            <person name="Nagy L.G."/>
            <person name="Henrissat B."/>
            <person name="Grigoriev I.V."/>
            <person name="Yang Z.L."/>
            <person name="Xu J."/>
            <person name="Martin F.M."/>
        </authorList>
    </citation>
    <scope>NUCLEOTIDE SEQUENCE</scope>
    <source>
        <strain evidence="1">KUC20120723A-06</strain>
    </source>
</reference>
<sequence length="220" mass="22975">MTPVLLIESHSQLKTSLDCSSEHRRKVSADLESQPDSVPHSPPIASTHTLGVMLILMPMMWIVIITFFAAWGAFDGFLCLTLGHVVLQAAHRDGYGAPLASSMNAGAMGGSILRGAIGAITLPVLSCMGEEKRKAWKWSPSKILGGLLVSTALATAAGPIGVAILRGVGTGDTLDPTNAAQAGALGSVIASFIYFAFFSFLAVFGMICTQVCRVCLLSAP</sequence>
<evidence type="ECO:0000313" key="2">
    <source>
        <dbReference type="Proteomes" id="UP000790709"/>
    </source>
</evidence>
<organism evidence="1 2">
    <name type="scientific">Leucogyrophana mollusca</name>
    <dbReference type="NCBI Taxonomy" id="85980"/>
    <lineage>
        <taxon>Eukaryota</taxon>
        <taxon>Fungi</taxon>
        <taxon>Dikarya</taxon>
        <taxon>Basidiomycota</taxon>
        <taxon>Agaricomycotina</taxon>
        <taxon>Agaricomycetes</taxon>
        <taxon>Agaricomycetidae</taxon>
        <taxon>Boletales</taxon>
        <taxon>Boletales incertae sedis</taxon>
        <taxon>Leucogyrophana</taxon>
    </lineage>
</organism>
<proteinExistence type="predicted"/>
<keyword evidence="2" id="KW-1185">Reference proteome</keyword>
<evidence type="ECO:0000313" key="1">
    <source>
        <dbReference type="EMBL" id="KAH7923207.1"/>
    </source>
</evidence>
<comment type="caution">
    <text evidence="1">The sequence shown here is derived from an EMBL/GenBank/DDBJ whole genome shotgun (WGS) entry which is preliminary data.</text>
</comment>
<gene>
    <name evidence="1" type="ORF">BV22DRAFT_1130816</name>
</gene>
<dbReference type="Proteomes" id="UP000790709">
    <property type="component" value="Unassembled WGS sequence"/>
</dbReference>
<name>A0ACB8BEJ4_9AGAM</name>
<protein>
    <submittedName>
        <fullName evidence="1">Uncharacterized protein</fullName>
    </submittedName>
</protein>